<feature type="transmembrane region" description="Helical" evidence="1">
    <location>
        <begin position="12"/>
        <end position="36"/>
    </location>
</feature>
<keyword evidence="3" id="KW-1185">Reference proteome</keyword>
<dbReference type="Proteomes" id="UP001341135">
    <property type="component" value="Chromosome"/>
</dbReference>
<name>A0ABN6ZLQ4_9CREN</name>
<keyword evidence="1" id="KW-0812">Transmembrane</keyword>
<sequence>MPERLRRLAAYTLLALQAARLAATAIASLLALYLWLRLRLLRSRIAFRLALYRHRVPRPLRRKLNKEYKRELMRIASMMSLTRLFKIVEMTRTGLHQAKHTK</sequence>
<organism evidence="2 3">
    <name type="scientific">Pyrodictium abyssi</name>
    <dbReference type="NCBI Taxonomy" id="54256"/>
    <lineage>
        <taxon>Archaea</taxon>
        <taxon>Thermoproteota</taxon>
        <taxon>Thermoprotei</taxon>
        <taxon>Desulfurococcales</taxon>
        <taxon>Pyrodictiaceae</taxon>
        <taxon>Pyrodictium</taxon>
    </lineage>
</organism>
<dbReference type="RefSeq" id="WP_338252031.1">
    <property type="nucleotide sequence ID" value="NZ_AP028907.1"/>
</dbReference>
<evidence type="ECO:0000313" key="3">
    <source>
        <dbReference type="Proteomes" id="UP001341135"/>
    </source>
</evidence>
<gene>
    <name evidence="2" type="ORF">PABY_07340</name>
</gene>
<keyword evidence="1" id="KW-1133">Transmembrane helix</keyword>
<reference evidence="2 3" key="1">
    <citation type="submission" date="2023-09" db="EMBL/GenBank/DDBJ databases">
        <title>Pyrofollis japonicus gen. nov. sp. nov., a novel member of the family Pyrodictiaceae isolated from the Iheya North hydrothermal field.</title>
        <authorList>
            <person name="Miyazaki U."/>
            <person name="Sanari M."/>
            <person name="Tame A."/>
            <person name="Kitajima M."/>
            <person name="Okamoto A."/>
            <person name="Sawayama S."/>
            <person name="Miyazaki J."/>
            <person name="Takai K."/>
            <person name="Nakagawa S."/>
        </authorList>
    </citation>
    <scope>NUCLEOTIDE SEQUENCE [LARGE SCALE GENOMIC DNA]</scope>
    <source>
        <strain evidence="2 3">AV2</strain>
    </source>
</reference>
<dbReference type="EMBL" id="AP028907">
    <property type="protein sequence ID" value="BES81167.1"/>
    <property type="molecule type" value="Genomic_DNA"/>
</dbReference>
<dbReference type="GeneID" id="89288758"/>
<evidence type="ECO:0000256" key="1">
    <source>
        <dbReference type="SAM" id="Phobius"/>
    </source>
</evidence>
<protein>
    <submittedName>
        <fullName evidence="2">Uncharacterized protein</fullName>
    </submittedName>
</protein>
<evidence type="ECO:0000313" key="2">
    <source>
        <dbReference type="EMBL" id="BES81167.1"/>
    </source>
</evidence>
<keyword evidence="1" id="KW-0472">Membrane</keyword>
<accession>A0ABN6ZLQ4</accession>
<proteinExistence type="predicted"/>